<evidence type="ECO:0000313" key="13">
    <source>
        <dbReference type="Proteomes" id="UP000078397"/>
    </source>
</evidence>
<comment type="subcellular location">
    <subcellularLocation>
        <location evidence="1">Lysosome membrane</location>
        <topology evidence="1">Multi-pass membrane protein</topology>
    </subcellularLocation>
</comment>
<keyword evidence="8 11" id="KW-0472">Membrane</keyword>
<proteinExistence type="inferred from homology"/>
<evidence type="ECO:0000256" key="8">
    <source>
        <dbReference type="ARBA" id="ARBA00023136"/>
    </source>
</evidence>
<evidence type="ECO:0000256" key="7">
    <source>
        <dbReference type="ARBA" id="ARBA00022989"/>
    </source>
</evidence>
<keyword evidence="3" id="KW-0813">Transport</keyword>
<evidence type="ECO:0000313" key="12">
    <source>
        <dbReference type="EMBL" id="OAQ63437.1"/>
    </source>
</evidence>
<gene>
    <name evidence="12" type="ORF">VFPPC_09870</name>
</gene>
<evidence type="ECO:0000256" key="6">
    <source>
        <dbReference type="ARBA" id="ARBA00022847"/>
    </source>
</evidence>
<evidence type="ECO:0000256" key="10">
    <source>
        <dbReference type="ARBA" id="ARBA00048473"/>
    </source>
</evidence>
<dbReference type="GO" id="GO:0015293">
    <property type="term" value="F:symporter activity"/>
    <property type="evidence" value="ECO:0007669"/>
    <property type="project" value="UniProtKB-KW"/>
</dbReference>
<protein>
    <submittedName>
        <fullName evidence="12">Cystinosin</fullName>
    </submittedName>
</protein>
<dbReference type="GO" id="GO:0015184">
    <property type="term" value="F:L-cystine transmembrane transporter activity"/>
    <property type="evidence" value="ECO:0007669"/>
    <property type="project" value="TreeGrafter"/>
</dbReference>
<feature type="transmembrane region" description="Helical" evidence="11">
    <location>
        <begin position="162"/>
        <end position="179"/>
    </location>
</feature>
<evidence type="ECO:0000256" key="2">
    <source>
        <dbReference type="ARBA" id="ARBA00006855"/>
    </source>
</evidence>
<name>A0A179FDI9_METCM</name>
<dbReference type="PANTHER" id="PTHR13131">
    <property type="entry name" value="CYSTINOSIN"/>
    <property type="match status" value="1"/>
</dbReference>
<keyword evidence="13" id="KW-1185">Reference proteome</keyword>
<dbReference type="PANTHER" id="PTHR13131:SF5">
    <property type="entry name" value="CYSTINOSIN"/>
    <property type="match status" value="1"/>
</dbReference>
<dbReference type="FunFam" id="1.20.1280.290:FF:000016">
    <property type="entry name" value="Cystinosin homolog"/>
    <property type="match status" value="1"/>
</dbReference>
<comment type="catalytic activity">
    <reaction evidence="10">
        <text>L-cystine(out) + H(+)(out) = L-cystine(in) + H(+)(in)</text>
        <dbReference type="Rhea" id="RHEA:66172"/>
        <dbReference type="ChEBI" id="CHEBI:15378"/>
        <dbReference type="ChEBI" id="CHEBI:35491"/>
    </reaction>
    <physiologicalReaction direction="left-to-right" evidence="10">
        <dbReference type="Rhea" id="RHEA:66173"/>
    </physiologicalReaction>
</comment>
<accession>A0A179FDI9</accession>
<evidence type="ECO:0000256" key="11">
    <source>
        <dbReference type="SAM" id="Phobius"/>
    </source>
</evidence>
<dbReference type="GO" id="GO:0000324">
    <property type="term" value="C:fungal-type vacuole"/>
    <property type="evidence" value="ECO:0007669"/>
    <property type="project" value="TreeGrafter"/>
</dbReference>
<dbReference type="KEGG" id="pchm:VFPPC_09870"/>
<dbReference type="GeneID" id="28852330"/>
<dbReference type="Proteomes" id="UP000078397">
    <property type="component" value="Unassembled WGS sequence"/>
</dbReference>
<feature type="transmembrane region" description="Helical" evidence="11">
    <location>
        <begin position="127"/>
        <end position="147"/>
    </location>
</feature>
<dbReference type="InterPro" id="IPR006603">
    <property type="entry name" value="PQ-loop_rpt"/>
</dbReference>
<evidence type="ECO:0000256" key="1">
    <source>
        <dbReference type="ARBA" id="ARBA00004155"/>
    </source>
</evidence>
<dbReference type="EMBL" id="LSBJ02000006">
    <property type="protein sequence ID" value="OAQ63437.1"/>
    <property type="molecule type" value="Genomic_DNA"/>
</dbReference>
<dbReference type="OrthoDB" id="75720at2759"/>
<dbReference type="Gene3D" id="1.20.1280.290">
    <property type="match status" value="2"/>
</dbReference>
<sequence length="281" mass="31588">MGFLTVVSAVFGWIYTFCWSASFYPQLILNLRRKSTSGTTVDFPFINVIGFVAYFVSNVALYYSPVIRSQYAARHKDLTPTVQFNDITFALHVSIISSITLSQYLLRQLWGFTPSTGTRPSRFITGIALGCVLGVFITYLVVASAAAKGPVDPATDWCELDIIYAVGYVKLIITLIKFTPQILANYRNQSTKGWSIWQITLDFVGGILSTAQQGIHTYQQHDWSGITGNPVKFALGNVSMVYDCVFFVQHYILYKGAERKHGSEEDALLGDEEEQRRRRLD</sequence>
<dbReference type="Pfam" id="PF04193">
    <property type="entry name" value="PQ-loop"/>
    <property type="match status" value="2"/>
</dbReference>
<evidence type="ECO:0000256" key="9">
    <source>
        <dbReference type="ARBA" id="ARBA00023228"/>
    </source>
</evidence>
<evidence type="ECO:0000256" key="5">
    <source>
        <dbReference type="ARBA" id="ARBA00022737"/>
    </source>
</evidence>
<keyword evidence="5" id="KW-0677">Repeat</keyword>
<dbReference type="InterPro" id="IPR005282">
    <property type="entry name" value="LC_transporter"/>
</dbReference>
<dbReference type="AlphaFoldDB" id="A0A179FDI9"/>
<keyword evidence="4 11" id="KW-0812">Transmembrane</keyword>
<dbReference type="SMART" id="SM00679">
    <property type="entry name" value="CTNS"/>
    <property type="match status" value="2"/>
</dbReference>
<keyword evidence="6" id="KW-0769">Symport</keyword>
<dbReference type="RefSeq" id="XP_018141017.1">
    <property type="nucleotide sequence ID" value="XM_018288336.1"/>
</dbReference>
<comment type="caution">
    <text evidence="12">The sequence shown here is derived from an EMBL/GenBank/DDBJ whole genome shotgun (WGS) entry which is preliminary data.</text>
</comment>
<keyword evidence="9" id="KW-0458">Lysosome</keyword>
<feature type="transmembrane region" description="Helical" evidence="11">
    <location>
        <begin position="45"/>
        <end position="67"/>
    </location>
</feature>
<feature type="transmembrane region" description="Helical" evidence="11">
    <location>
        <begin position="6"/>
        <end position="24"/>
    </location>
</feature>
<organism evidence="12 13">
    <name type="scientific">Pochonia chlamydosporia 170</name>
    <dbReference type="NCBI Taxonomy" id="1380566"/>
    <lineage>
        <taxon>Eukaryota</taxon>
        <taxon>Fungi</taxon>
        <taxon>Dikarya</taxon>
        <taxon>Ascomycota</taxon>
        <taxon>Pezizomycotina</taxon>
        <taxon>Sordariomycetes</taxon>
        <taxon>Hypocreomycetidae</taxon>
        <taxon>Hypocreales</taxon>
        <taxon>Clavicipitaceae</taxon>
        <taxon>Pochonia</taxon>
    </lineage>
</organism>
<dbReference type="GO" id="GO:0005774">
    <property type="term" value="C:vacuolar membrane"/>
    <property type="evidence" value="ECO:0007669"/>
    <property type="project" value="TreeGrafter"/>
</dbReference>
<dbReference type="STRING" id="1380566.A0A179FDI9"/>
<reference evidence="12 13" key="1">
    <citation type="journal article" date="2016" name="PLoS Pathog.">
        <title>Biosynthesis of antibiotic leucinostatins in bio-control fungus Purpureocillium lilacinum and their inhibition on phytophthora revealed by genome mining.</title>
        <authorList>
            <person name="Wang G."/>
            <person name="Liu Z."/>
            <person name="Lin R."/>
            <person name="Li E."/>
            <person name="Mao Z."/>
            <person name="Ling J."/>
            <person name="Yang Y."/>
            <person name="Yin W.B."/>
            <person name="Xie B."/>
        </authorList>
    </citation>
    <scope>NUCLEOTIDE SEQUENCE [LARGE SCALE GENOMIC DNA]</scope>
    <source>
        <strain evidence="12">170</strain>
    </source>
</reference>
<evidence type="ECO:0000256" key="3">
    <source>
        <dbReference type="ARBA" id="ARBA00022448"/>
    </source>
</evidence>
<comment type="similarity">
    <text evidence="2">Belongs to the cystinosin family.</text>
</comment>
<keyword evidence="7 11" id="KW-1133">Transmembrane helix</keyword>
<evidence type="ECO:0000256" key="4">
    <source>
        <dbReference type="ARBA" id="ARBA00022692"/>
    </source>
</evidence>